<sequence length="708" mass="84074">MCEEKKKEERERMLREAGEAKTEGEVWEIVRRERKRWKRVNEEIKIEEWKEYFMGLLGGVEGRVVRGRKERREEQGEGDREEDLEWEEVKKIIDGLKDGKAIGQDGIPNEVWKYGGEEIKRWVWGLCKRVWRGEGWPEEWKEGLIVPIVKKGKGEQVRDYRGVTLMPSSYKIYAAALGERLRGEVEERKLLSGSQAGFRRGRGTVDQIFALNYLVNRQLGKKGGKMTAVYVDLKAAFDTVDRDAVVKAMRERGVREGLVVRVEEMLRETKSRVRVGKRIGEEFWTARGVRQGCPISPTLFNILIADLEEEMAKGGWGGVRLGEGKIYTLSYADDVVLMAEEEQDMRAMLSRLERYLEKKGLELNEEKTKVMRFRKGGGRTKKVDWRWKGRKLEEVKEFKYLGYTLQKNGGQEAHVRERGRRAAVVMREVWGIGKRLWGKDWKRRMWLFDTLVWTVMGYGAEVWGWKERREIEGVHERYMKWTLGLNCRTPGYMVREEIGREMMRGRAGKRAWNFEKRLEEGKGSEIARKCWEEMKERWSKGKIVGGWEQEKKEFMRERGVQEGEEEGVEYEKLEESDKKRQKEERRRKIGDSSFNKWYREIKGEEIPEFMTKGWAEGRWRRVLRFRLGNEMREGLYWEEEGKRRCRICGEEEETWEHIWERCLGGGLGDGERWEEPHSSIEEDKEWLLQDFGTKLFLFYYKLFQRCKQ</sequence>
<proteinExistence type="predicted"/>
<organism evidence="2 3">
    <name type="scientific">Lasius niger</name>
    <name type="common">Black garden ant</name>
    <dbReference type="NCBI Taxonomy" id="67767"/>
    <lineage>
        <taxon>Eukaryota</taxon>
        <taxon>Metazoa</taxon>
        <taxon>Ecdysozoa</taxon>
        <taxon>Arthropoda</taxon>
        <taxon>Hexapoda</taxon>
        <taxon>Insecta</taxon>
        <taxon>Pterygota</taxon>
        <taxon>Neoptera</taxon>
        <taxon>Endopterygota</taxon>
        <taxon>Hymenoptera</taxon>
        <taxon>Apocrita</taxon>
        <taxon>Aculeata</taxon>
        <taxon>Formicoidea</taxon>
        <taxon>Formicidae</taxon>
        <taxon>Formicinae</taxon>
        <taxon>Lasius</taxon>
        <taxon>Lasius</taxon>
    </lineage>
</organism>
<dbReference type="InterPro" id="IPR043502">
    <property type="entry name" value="DNA/RNA_pol_sf"/>
</dbReference>
<dbReference type="PROSITE" id="PS50878">
    <property type="entry name" value="RT_POL"/>
    <property type="match status" value="1"/>
</dbReference>
<evidence type="ECO:0000313" key="3">
    <source>
        <dbReference type="Proteomes" id="UP000036403"/>
    </source>
</evidence>
<dbReference type="SUPFAM" id="SSF56672">
    <property type="entry name" value="DNA/RNA polymerases"/>
    <property type="match status" value="1"/>
</dbReference>
<dbReference type="CDD" id="cd01650">
    <property type="entry name" value="RT_nLTR_like"/>
    <property type="match status" value="1"/>
</dbReference>
<keyword evidence="3" id="KW-1185">Reference proteome</keyword>
<evidence type="ECO:0000313" key="2">
    <source>
        <dbReference type="EMBL" id="KMQ87528.1"/>
    </source>
</evidence>
<evidence type="ECO:0000259" key="1">
    <source>
        <dbReference type="PROSITE" id="PS50878"/>
    </source>
</evidence>
<keyword evidence="2" id="KW-0695">RNA-directed DNA polymerase</keyword>
<gene>
    <name evidence="2" type="ORF">RF55_13164</name>
</gene>
<reference evidence="2 3" key="1">
    <citation type="submission" date="2015-04" db="EMBL/GenBank/DDBJ databases">
        <title>Lasius niger genome sequencing.</title>
        <authorList>
            <person name="Konorov E.A."/>
            <person name="Nikitin M.A."/>
            <person name="Kirill M.V."/>
            <person name="Chang P."/>
        </authorList>
    </citation>
    <scope>NUCLEOTIDE SEQUENCE [LARGE SCALE GENOMIC DNA]</scope>
    <source>
        <tissue evidence="2">Whole</tissue>
    </source>
</reference>
<dbReference type="Proteomes" id="UP000036403">
    <property type="component" value="Unassembled WGS sequence"/>
</dbReference>
<dbReference type="InterPro" id="IPR000477">
    <property type="entry name" value="RT_dom"/>
</dbReference>
<dbReference type="GO" id="GO:0003964">
    <property type="term" value="F:RNA-directed DNA polymerase activity"/>
    <property type="evidence" value="ECO:0007669"/>
    <property type="project" value="UniProtKB-KW"/>
</dbReference>
<comment type="caution">
    <text evidence="2">The sequence shown here is derived from an EMBL/GenBank/DDBJ whole genome shotgun (WGS) entry which is preliminary data.</text>
</comment>
<dbReference type="PANTHER" id="PTHR47027">
    <property type="entry name" value="REVERSE TRANSCRIPTASE DOMAIN-CONTAINING PROTEIN"/>
    <property type="match status" value="1"/>
</dbReference>
<dbReference type="EMBL" id="LBMM01010335">
    <property type="protein sequence ID" value="KMQ87528.1"/>
    <property type="molecule type" value="Genomic_DNA"/>
</dbReference>
<dbReference type="STRING" id="67767.A0A0J7KAU6"/>
<dbReference type="InterPro" id="IPR043128">
    <property type="entry name" value="Rev_trsase/Diguanyl_cyclase"/>
</dbReference>
<dbReference type="AlphaFoldDB" id="A0A0J7KAU6"/>
<dbReference type="Pfam" id="PF00078">
    <property type="entry name" value="RVT_1"/>
    <property type="match status" value="1"/>
</dbReference>
<keyword evidence="2" id="KW-0548">Nucleotidyltransferase</keyword>
<keyword evidence="2" id="KW-0808">Transferase</keyword>
<name>A0A0J7KAU6_LASNI</name>
<dbReference type="PANTHER" id="PTHR47027:SF20">
    <property type="entry name" value="REVERSE TRANSCRIPTASE-LIKE PROTEIN WITH RNA-DIRECTED DNA POLYMERASE DOMAIN"/>
    <property type="match status" value="1"/>
</dbReference>
<feature type="domain" description="Reverse transcriptase" evidence="1">
    <location>
        <begin position="129"/>
        <end position="405"/>
    </location>
</feature>
<dbReference type="Gene3D" id="3.30.70.270">
    <property type="match status" value="1"/>
</dbReference>
<dbReference type="OrthoDB" id="7684827at2759"/>
<accession>A0A0J7KAU6</accession>
<protein>
    <submittedName>
        <fullName evidence="2">Rna-directed dna polymerase from mobile element jockey-like protein</fullName>
    </submittedName>
</protein>
<dbReference type="PaxDb" id="67767-A0A0J7KAU6"/>